<evidence type="ECO:0000313" key="2">
    <source>
        <dbReference type="Proteomes" id="UP001055102"/>
    </source>
</evidence>
<dbReference type="EMBL" id="BPQR01000025">
    <property type="protein sequence ID" value="GJE06214.1"/>
    <property type="molecule type" value="Genomic_DNA"/>
</dbReference>
<dbReference type="Proteomes" id="UP001055102">
    <property type="component" value="Unassembled WGS sequence"/>
</dbReference>
<dbReference type="PIRSF" id="PIRSF034285">
    <property type="entry name" value="UCP034285"/>
    <property type="match status" value="1"/>
</dbReference>
<dbReference type="Gene3D" id="3.40.50.300">
    <property type="entry name" value="P-loop containing nucleotide triphosphate hydrolases"/>
    <property type="match status" value="1"/>
</dbReference>
<gene>
    <name evidence="1" type="primary">imuA</name>
    <name evidence="1" type="ORF">AOPFMNJM_1528</name>
</gene>
<dbReference type="RefSeq" id="WP_238274833.1">
    <property type="nucleotide sequence ID" value="NZ_BPQR01000025.1"/>
</dbReference>
<keyword evidence="2" id="KW-1185">Reference proteome</keyword>
<comment type="caution">
    <text evidence="1">The sequence shown here is derived from an EMBL/GenBank/DDBJ whole genome shotgun (WGS) entry which is preliminary data.</text>
</comment>
<reference evidence="1" key="1">
    <citation type="journal article" date="2021" name="Front. Microbiol.">
        <title>Comprehensive Comparative Genomics and Phenotyping of Methylobacterium Species.</title>
        <authorList>
            <person name="Alessa O."/>
            <person name="Ogura Y."/>
            <person name="Fujitani Y."/>
            <person name="Takami H."/>
            <person name="Hayashi T."/>
            <person name="Sahin N."/>
            <person name="Tani A."/>
        </authorList>
    </citation>
    <scope>NUCLEOTIDE SEQUENCE</scope>
    <source>
        <strain evidence="1">LMG 23639</strain>
    </source>
</reference>
<accession>A0ABQ4SUQ3</accession>
<dbReference type="InterPro" id="IPR017026">
    <property type="entry name" value="ImuA"/>
</dbReference>
<protein>
    <submittedName>
        <fullName evidence="1">Protein ImuA</fullName>
    </submittedName>
</protein>
<sequence>MPEAANGRDDRMAGLRRQIDALARGGVARSPALPFGIAALDAQLPGGGLRRGALHEVGEAGVSAEHAALAALFAAAVLARLHGSVLWCLRGRDLFAPALAGVGLCPDRIIFAETGSETAVLPAMEEGLRAKGLAAVVGEVGRLGLTASRRLQLGAERSGVLVIAIRRHRLAVEREGAAAEPGAALTRWRVSPQPGTGPPLPGLPRARWLVELTRARGADAPRSWILDAPDATGRLRLPAELADRPLAAAPPRARAGLG</sequence>
<dbReference type="SUPFAM" id="SSF52540">
    <property type="entry name" value="P-loop containing nucleoside triphosphate hydrolases"/>
    <property type="match status" value="1"/>
</dbReference>
<dbReference type="InterPro" id="IPR027417">
    <property type="entry name" value="P-loop_NTPase"/>
</dbReference>
<reference evidence="1" key="2">
    <citation type="submission" date="2021-08" db="EMBL/GenBank/DDBJ databases">
        <authorList>
            <person name="Tani A."/>
            <person name="Ola A."/>
            <person name="Ogura Y."/>
            <person name="Katsura K."/>
            <person name="Hayashi T."/>
        </authorList>
    </citation>
    <scope>NUCLEOTIDE SEQUENCE</scope>
    <source>
        <strain evidence="1">LMG 23639</strain>
    </source>
</reference>
<organism evidence="1 2">
    <name type="scientific">Methylobacterium jeotgali</name>
    <dbReference type="NCBI Taxonomy" id="381630"/>
    <lineage>
        <taxon>Bacteria</taxon>
        <taxon>Pseudomonadati</taxon>
        <taxon>Pseudomonadota</taxon>
        <taxon>Alphaproteobacteria</taxon>
        <taxon>Hyphomicrobiales</taxon>
        <taxon>Methylobacteriaceae</taxon>
        <taxon>Methylobacterium</taxon>
    </lineage>
</organism>
<evidence type="ECO:0000313" key="1">
    <source>
        <dbReference type="EMBL" id="GJE06214.1"/>
    </source>
</evidence>
<proteinExistence type="predicted"/>
<name>A0ABQ4SUQ3_9HYPH</name>